<gene>
    <name evidence="7" type="ORF">DWW02_04675</name>
</gene>
<feature type="domain" description="Flagellar basal-body/hook protein C-terminal" evidence="6">
    <location>
        <begin position="285"/>
        <end position="330"/>
    </location>
</feature>
<dbReference type="InterPro" id="IPR001444">
    <property type="entry name" value="Flag_bb_rod_N"/>
</dbReference>
<dbReference type="RefSeq" id="WP_117626635.1">
    <property type="nucleotide sequence ID" value="NZ_CATYQV010000002.1"/>
</dbReference>
<evidence type="ECO:0000256" key="1">
    <source>
        <dbReference type="ARBA" id="ARBA00004117"/>
    </source>
</evidence>
<keyword evidence="7" id="KW-0966">Cell projection</keyword>
<comment type="subcellular location">
    <subcellularLocation>
        <location evidence="1 4">Bacterial flagellum basal body</location>
    </subcellularLocation>
</comment>
<dbReference type="InterPro" id="IPR020013">
    <property type="entry name" value="Flagellar_FlgE/F/G"/>
</dbReference>
<dbReference type="PANTHER" id="PTHR30435">
    <property type="entry name" value="FLAGELLAR PROTEIN"/>
    <property type="match status" value="1"/>
</dbReference>
<dbReference type="GO" id="GO:0009425">
    <property type="term" value="C:bacterial-type flagellum basal body"/>
    <property type="evidence" value="ECO:0007669"/>
    <property type="project" value="UniProtKB-SubCell"/>
</dbReference>
<keyword evidence="7" id="KW-0969">Cilium</keyword>
<dbReference type="SUPFAM" id="SSF117143">
    <property type="entry name" value="Flagellar hook protein flgE"/>
    <property type="match status" value="1"/>
</dbReference>
<keyword evidence="3 4" id="KW-0975">Bacterial flagellum</keyword>
<dbReference type="Pfam" id="PF06429">
    <property type="entry name" value="Flg_bbr_C"/>
    <property type="match status" value="1"/>
</dbReference>
<dbReference type="GO" id="GO:0009424">
    <property type="term" value="C:bacterial-type flagellum hook"/>
    <property type="evidence" value="ECO:0007669"/>
    <property type="project" value="TreeGrafter"/>
</dbReference>
<evidence type="ECO:0000259" key="6">
    <source>
        <dbReference type="Pfam" id="PF06429"/>
    </source>
</evidence>
<keyword evidence="7" id="KW-0282">Flagellum</keyword>
<dbReference type="NCBIfam" id="TIGR03506">
    <property type="entry name" value="FlgEFG_subfam"/>
    <property type="match status" value="1"/>
</dbReference>
<proteinExistence type="inferred from homology"/>
<comment type="function">
    <text evidence="4">A flexible structure which links the flagellar filament to the drive apparatus in the basal body.</text>
</comment>
<dbReference type="AlphaFoldDB" id="A0A412ZFR1"/>
<accession>A0A412ZFR1</accession>
<comment type="similarity">
    <text evidence="2 4">Belongs to the flagella basal body rod proteins family.</text>
</comment>
<feature type="domain" description="Flagellar basal body rod protein N-terminal" evidence="5">
    <location>
        <begin position="5"/>
        <end position="35"/>
    </location>
</feature>
<name>A0A412ZFR1_9FIRM</name>
<evidence type="ECO:0000259" key="5">
    <source>
        <dbReference type="Pfam" id="PF00460"/>
    </source>
</evidence>
<evidence type="ECO:0000313" key="8">
    <source>
        <dbReference type="Proteomes" id="UP000284543"/>
    </source>
</evidence>
<dbReference type="GO" id="GO:0005829">
    <property type="term" value="C:cytosol"/>
    <property type="evidence" value="ECO:0007669"/>
    <property type="project" value="TreeGrafter"/>
</dbReference>
<protein>
    <recommendedName>
        <fullName evidence="4">Flagellar hook protein FlgE</fullName>
    </recommendedName>
</protein>
<sequence>MLRAMDSAVAGLRAHQSKLDVIGNNIANVNTFGFKAQTFTFKEAMYQSAVNSTGGVLGTAAGTNGAQYGYGTLMGSIITDMTASTPSQVGGLNACLNAQGFFITASVPDKSTSMTGTDTAEITANIKGAGYEYTRVGQFQLDSRGHLTDGKNFVYGFRTKDDATDVETDNLVSLRVPTAAKLSIAADGTSTWDLEFDDDAESLLTSSIQINSLGEVTVTIPVEVTKGGATVTEDRQVSIGKVAVATFQNQEGLMKAGGSYYVASTGDNSGACSATVPGGATSSLMSGYLEASNVDLAKEFSEMITTQRGFQANSKIITVSDEILSELVNMKR</sequence>
<evidence type="ECO:0000256" key="3">
    <source>
        <dbReference type="ARBA" id="ARBA00023143"/>
    </source>
</evidence>
<evidence type="ECO:0000313" key="7">
    <source>
        <dbReference type="EMBL" id="RGV79019.1"/>
    </source>
</evidence>
<comment type="caution">
    <text evidence="7">The sequence shown here is derived from an EMBL/GenBank/DDBJ whole genome shotgun (WGS) entry which is preliminary data.</text>
</comment>
<dbReference type="InterPro" id="IPR010930">
    <property type="entry name" value="Flg_bb/hook_C_dom"/>
</dbReference>
<dbReference type="InterPro" id="IPR037925">
    <property type="entry name" value="FlgE/F/G-like"/>
</dbReference>
<dbReference type="PANTHER" id="PTHR30435:SF1">
    <property type="entry name" value="FLAGELLAR HOOK PROTEIN FLGE"/>
    <property type="match status" value="1"/>
</dbReference>
<dbReference type="Pfam" id="PF00460">
    <property type="entry name" value="Flg_bb_rod"/>
    <property type="match status" value="1"/>
</dbReference>
<reference evidence="7 8" key="1">
    <citation type="submission" date="2018-08" db="EMBL/GenBank/DDBJ databases">
        <title>A genome reference for cultivated species of the human gut microbiota.</title>
        <authorList>
            <person name="Zou Y."/>
            <person name="Xue W."/>
            <person name="Luo G."/>
        </authorList>
    </citation>
    <scope>NUCLEOTIDE SEQUENCE [LARGE SCALE GENOMIC DNA]</scope>
    <source>
        <strain evidence="7 8">AF14-18</strain>
    </source>
</reference>
<organism evidence="7 8">
    <name type="scientific">Enterocloster bolteae</name>
    <dbReference type="NCBI Taxonomy" id="208479"/>
    <lineage>
        <taxon>Bacteria</taxon>
        <taxon>Bacillati</taxon>
        <taxon>Bacillota</taxon>
        <taxon>Clostridia</taxon>
        <taxon>Lachnospirales</taxon>
        <taxon>Lachnospiraceae</taxon>
        <taxon>Enterocloster</taxon>
    </lineage>
</organism>
<evidence type="ECO:0000256" key="4">
    <source>
        <dbReference type="RuleBase" id="RU362116"/>
    </source>
</evidence>
<dbReference type="Proteomes" id="UP000284543">
    <property type="component" value="Unassembled WGS sequence"/>
</dbReference>
<dbReference type="EMBL" id="QRZM01000001">
    <property type="protein sequence ID" value="RGV79019.1"/>
    <property type="molecule type" value="Genomic_DNA"/>
</dbReference>
<dbReference type="GO" id="GO:0071978">
    <property type="term" value="P:bacterial-type flagellum-dependent swarming motility"/>
    <property type="evidence" value="ECO:0007669"/>
    <property type="project" value="TreeGrafter"/>
</dbReference>
<evidence type="ECO:0000256" key="2">
    <source>
        <dbReference type="ARBA" id="ARBA00009677"/>
    </source>
</evidence>